<feature type="region of interest" description="Disordered" evidence="1">
    <location>
        <begin position="1"/>
        <end position="24"/>
    </location>
</feature>
<accession>A0A8J9YSE2</accession>
<gene>
    <name evidence="2" type="primary">Hypp6156</name>
    <name evidence="2" type="ORF">BLAG_LOCUS4698</name>
</gene>
<dbReference type="EMBL" id="OV696696">
    <property type="protein sequence ID" value="CAH1240883.1"/>
    <property type="molecule type" value="Genomic_DNA"/>
</dbReference>
<evidence type="ECO:0000313" key="3">
    <source>
        <dbReference type="Proteomes" id="UP000838412"/>
    </source>
</evidence>
<keyword evidence="3" id="KW-1185">Reference proteome</keyword>
<protein>
    <submittedName>
        <fullName evidence="2">Hypp6156 protein</fullName>
    </submittedName>
</protein>
<evidence type="ECO:0000256" key="1">
    <source>
        <dbReference type="SAM" id="MobiDB-lite"/>
    </source>
</evidence>
<proteinExistence type="predicted"/>
<reference evidence="2" key="1">
    <citation type="submission" date="2022-01" db="EMBL/GenBank/DDBJ databases">
        <authorList>
            <person name="Braso-Vives M."/>
        </authorList>
    </citation>
    <scope>NUCLEOTIDE SEQUENCE</scope>
</reference>
<feature type="compositionally biased region" description="Acidic residues" evidence="1">
    <location>
        <begin position="46"/>
        <end position="56"/>
    </location>
</feature>
<dbReference type="AlphaFoldDB" id="A0A8J9YSE2"/>
<dbReference type="Proteomes" id="UP000838412">
    <property type="component" value="Chromosome 11"/>
</dbReference>
<organism evidence="2 3">
    <name type="scientific">Branchiostoma lanceolatum</name>
    <name type="common">Common lancelet</name>
    <name type="synonym">Amphioxus lanceolatum</name>
    <dbReference type="NCBI Taxonomy" id="7740"/>
    <lineage>
        <taxon>Eukaryota</taxon>
        <taxon>Metazoa</taxon>
        <taxon>Chordata</taxon>
        <taxon>Cephalochordata</taxon>
        <taxon>Leptocardii</taxon>
        <taxon>Amphioxiformes</taxon>
        <taxon>Branchiostomatidae</taxon>
        <taxon>Branchiostoma</taxon>
    </lineage>
</organism>
<evidence type="ECO:0000313" key="2">
    <source>
        <dbReference type="EMBL" id="CAH1240883.1"/>
    </source>
</evidence>
<feature type="region of interest" description="Disordered" evidence="1">
    <location>
        <begin position="46"/>
        <end position="74"/>
    </location>
</feature>
<sequence length="133" mass="15091">MDDSEETEVTERFSDSDSDEFDPDQLMAEVVGIEPYRFEPYLDESAAEEAISDSSDEERGAVGGRQENVKGGPIPTDIQRLQNIEWCCSCNSEGLFLSRPHRIQGAQEIVVVYTILHKSIYLLIIRHHPWCCV</sequence>
<name>A0A8J9YSE2_BRALA</name>